<feature type="chain" id="PRO_5010725830" description="Fibronectin type III domain-containing protein" evidence="2">
    <location>
        <begin position="28"/>
        <end position="142"/>
    </location>
</feature>
<evidence type="ECO:0008006" key="5">
    <source>
        <dbReference type="Google" id="ProtNLM"/>
    </source>
</evidence>
<feature type="transmembrane region" description="Helical" evidence="1">
    <location>
        <begin position="117"/>
        <end position="136"/>
    </location>
</feature>
<gene>
    <name evidence="3" type="ORF">B1A74_09180</name>
</gene>
<keyword evidence="2" id="KW-0732">Signal</keyword>
<comment type="caution">
    <text evidence="3">The sequence shown here is derived from an EMBL/GenBank/DDBJ whole genome shotgun (WGS) entry which is preliminary data.</text>
</comment>
<protein>
    <recommendedName>
        <fullName evidence="5">Fibronectin type III domain-containing protein</fullName>
    </recommendedName>
</protein>
<feature type="signal peptide" evidence="2">
    <location>
        <begin position="1"/>
        <end position="27"/>
    </location>
</feature>
<dbReference type="RefSeq" id="WP_018947206.1">
    <property type="nucleotide sequence ID" value="NZ_MUZR01000035.1"/>
</dbReference>
<proteinExistence type="predicted"/>
<dbReference type="AlphaFoldDB" id="A0A1V2ZXG7"/>
<keyword evidence="1" id="KW-0812">Transmembrane</keyword>
<evidence type="ECO:0000313" key="3">
    <source>
        <dbReference type="EMBL" id="OOC09785.1"/>
    </source>
</evidence>
<keyword evidence="4" id="KW-1185">Reference proteome</keyword>
<dbReference type="OrthoDB" id="982755at2"/>
<dbReference type="STRING" id="252474.B1A74_09180"/>
<accession>A0A1V2ZXG7</accession>
<name>A0A1V2ZXG7_9GAMM</name>
<reference evidence="3 4" key="1">
    <citation type="submission" date="2017-02" db="EMBL/GenBank/DDBJ databases">
        <title>Genomic diversity within the haloalkaliphilic genus Thioalkalivibrio.</title>
        <authorList>
            <person name="Ahn A.-C."/>
            <person name="Meier-Kolthoff J."/>
            <person name="Overmars L."/>
            <person name="Richter M."/>
            <person name="Woyke T."/>
            <person name="Sorokin D.Y."/>
            <person name="Muyzer G."/>
        </authorList>
    </citation>
    <scope>NUCLEOTIDE SEQUENCE [LARGE SCALE GENOMIC DNA]</scope>
    <source>
        <strain evidence="3 4">HL17</strain>
    </source>
</reference>
<sequence length="142" mass="15148">MLRLAASFGRLPVLALALVLLAAPALAEPRFDDPPEHSADGGFTLHWEAPGAVVLERASGPDFDDAGVIYEGGDTSRVISGLPDGEYRFRLRAADADEDAWSDRITVVVEHHGLARAFGFFAVGGAVFLVLIVVLLRGRPRG</sequence>
<keyword evidence="1" id="KW-1133">Transmembrane helix</keyword>
<organism evidence="3 4">
    <name type="scientific">Thioalkalivibrio halophilus</name>
    <dbReference type="NCBI Taxonomy" id="252474"/>
    <lineage>
        <taxon>Bacteria</taxon>
        <taxon>Pseudomonadati</taxon>
        <taxon>Pseudomonadota</taxon>
        <taxon>Gammaproteobacteria</taxon>
        <taxon>Chromatiales</taxon>
        <taxon>Ectothiorhodospiraceae</taxon>
        <taxon>Thioalkalivibrio</taxon>
    </lineage>
</organism>
<evidence type="ECO:0000313" key="4">
    <source>
        <dbReference type="Proteomes" id="UP000189177"/>
    </source>
</evidence>
<dbReference type="Proteomes" id="UP000189177">
    <property type="component" value="Unassembled WGS sequence"/>
</dbReference>
<dbReference type="EMBL" id="MUZR01000035">
    <property type="protein sequence ID" value="OOC09785.1"/>
    <property type="molecule type" value="Genomic_DNA"/>
</dbReference>
<keyword evidence="1" id="KW-0472">Membrane</keyword>
<evidence type="ECO:0000256" key="2">
    <source>
        <dbReference type="SAM" id="SignalP"/>
    </source>
</evidence>
<evidence type="ECO:0000256" key="1">
    <source>
        <dbReference type="SAM" id="Phobius"/>
    </source>
</evidence>